<keyword evidence="10 13" id="KW-0324">Glycolysis</keyword>
<dbReference type="Pfam" id="PF02887">
    <property type="entry name" value="PK_C"/>
    <property type="match status" value="1"/>
</dbReference>
<evidence type="ECO:0000313" key="16">
    <source>
        <dbReference type="EMBL" id="AGL61985.1"/>
    </source>
</evidence>
<dbReference type="InterPro" id="IPR015793">
    <property type="entry name" value="Pyrv_Knase_brl"/>
</dbReference>
<dbReference type="PANTHER" id="PTHR11817">
    <property type="entry name" value="PYRUVATE KINASE"/>
    <property type="match status" value="1"/>
</dbReference>
<accession>R4PUY2</accession>
<evidence type="ECO:0000256" key="1">
    <source>
        <dbReference type="ARBA" id="ARBA00004997"/>
    </source>
</evidence>
<dbReference type="SUPFAM" id="SSF51621">
    <property type="entry name" value="Phosphoenolpyruvate/pyruvate domain"/>
    <property type="match status" value="1"/>
</dbReference>
<dbReference type="Proteomes" id="UP000013893">
    <property type="component" value="Chromosome"/>
</dbReference>
<evidence type="ECO:0000259" key="14">
    <source>
        <dbReference type="Pfam" id="PF00224"/>
    </source>
</evidence>
<name>R4PUY2_9BACT</name>
<evidence type="ECO:0000256" key="12">
    <source>
        <dbReference type="NCBIfam" id="TIGR01064"/>
    </source>
</evidence>
<evidence type="ECO:0000256" key="13">
    <source>
        <dbReference type="RuleBase" id="RU000504"/>
    </source>
</evidence>
<dbReference type="KEGG" id="saal:L336_0276"/>
<comment type="similarity">
    <text evidence="2 13">Belongs to the pyruvate kinase family.</text>
</comment>
<dbReference type="HOGENOM" id="CLU_015439_8_0_0"/>
<dbReference type="NCBIfam" id="TIGR01064">
    <property type="entry name" value="pyruv_kin"/>
    <property type="match status" value="1"/>
</dbReference>
<dbReference type="SUPFAM" id="SSF52935">
    <property type="entry name" value="PK C-terminal domain-like"/>
    <property type="match status" value="1"/>
</dbReference>
<dbReference type="InterPro" id="IPR015795">
    <property type="entry name" value="Pyrv_Knase_C"/>
</dbReference>
<dbReference type="Gene3D" id="2.40.33.10">
    <property type="entry name" value="PK beta-barrel domain-like"/>
    <property type="match status" value="1"/>
</dbReference>
<evidence type="ECO:0000256" key="8">
    <source>
        <dbReference type="ARBA" id="ARBA00022840"/>
    </source>
</evidence>
<reference evidence="16 17" key="1">
    <citation type="journal article" date="2013" name="Nat. Biotechnol.">
        <title>Genome sequences of rare, uncultured bacteria obtained by differential coverage binning of multiple metagenomes.</title>
        <authorList>
            <person name="Albertsen M."/>
            <person name="Hugenholtz P."/>
            <person name="Skarshewski A."/>
            <person name="Nielsen K.L."/>
            <person name="Tyson G.W."/>
            <person name="Nielsen P.H."/>
        </authorList>
    </citation>
    <scope>NUCLEOTIDE SEQUENCE [LARGE SCALE GENOMIC DNA]</scope>
    <source>
        <strain evidence="16">TM71</strain>
    </source>
</reference>
<dbReference type="AlphaFoldDB" id="R4PUY2"/>
<dbReference type="InterPro" id="IPR036918">
    <property type="entry name" value="Pyrv_Knase_C_sf"/>
</dbReference>
<evidence type="ECO:0000256" key="7">
    <source>
        <dbReference type="ARBA" id="ARBA00022777"/>
    </source>
</evidence>
<evidence type="ECO:0000256" key="11">
    <source>
        <dbReference type="ARBA" id="ARBA00023317"/>
    </source>
</evidence>
<dbReference type="GO" id="GO:0030955">
    <property type="term" value="F:potassium ion binding"/>
    <property type="evidence" value="ECO:0007669"/>
    <property type="project" value="UniProtKB-UniRule"/>
</dbReference>
<keyword evidence="6" id="KW-0547">Nucleotide-binding</keyword>
<dbReference type="OrthoDB" id="9812123at2"/>
<evidence type="ECO:0000313" key="17">
    <source>
        <dbReference type="Proteomes" id="UP000013893"/>
    </source>
</evidence>
<dbReference type="InterPro" id="IPR040442">
    <property type="entry name" value="Pyrv_kinase-like_dom_sf"/>
</dbReference>
<dbReference type="GO" id="GO:0016301">
    <property type="term" value="F:kinase activity"/>
    <property type="evidence" value="ECO:0007669"/>
    <property type="project" value="UniProtKB-KW"/>
</dbReference>
<feature type="domain" description="Pyruvate kinase barrel" evidence="14">
    <location>
        <begin position="5"/>
        <end position="326"/>
    </location>
</feature>
<evidence type="ECO:0000256" key="3">
    <source>
        <dbReference type="ARBA" id="ARBA00012142"/>
    </source>
</evidence>
<sequence length="474" mass="51821">MHILKRTKILAGVGPATNSHEKIEQMFDAGVNGYRMNFSHGTYEERDRQIEWIREVSKRKGRPVAIVEDLQGPKVRLGVLNDNHQEVKKGDILTLDSAAEHNGLTLPMQYNLAEKVKVSERIYLFDGKIRTHVTEIVSATAVNVEVENDGFLMSKKGVNLPDTDFGGDIITPKDIKDIEYGATKDIDYVALSFIQSAEDIQNLRQLLVSNGSAAHVIAKIETRAAIQDGVLEEVVKVSDGVMVARGDLAPEVGLEMVPVIQQKIVALCRKHGKLSIIATQMMSSMVDNPEPTRAEVSDVATAVIQGADAVMLSDETANGMYPIETIDAMRKTILYTQENTGVARLDDALFVDKKMPIRHAISHAAVSLASEINAVAIIAETKSGATAANIGAWRPNLPIISVTSEPRSAQQLALSFANRSFIRPDNTEVGYELAKELAERNFFELDKPFNVVIVSGLQPGKVGGTDTIKVRTIE</sequence>
<dbReference type="EMBL" id="CP005957">
    <property type="protein sequence ID" value="AGL61985.1"/>
    <property type="molecule type" value="Genomic_DNA"/>
</dbReference>
<dbReference type="InterPro" id="IPR015806">
    <property type="entry name" value="Pyrv_Knase_insert_dom_sf"/>
</dbReference>
<evidence type="ECO:0000256" key="4">
    <source>
        <dbReference type="ARBA" id="ARBA00022679"/>
    </source>
</evidence>
<dbReference type="Gene3D" id="3.40.1380.20">
    <property type="entry name" value="Pyruvate kinase, C-terminal domain"/>
    <property type="match status" value="1"/>
</dbReference>
<evidence type="ECO:0000256" key="9">
    <source>
        <dbReference type="ARBA" id="ARBA00022842"/>
    </source>
</evidence>
<keyword evidence="7 13" id="KW-0418">Kinase</keyword>
<evidence type="ECO:0000256" key="2">
    <source>
        <dbReference type="ARBA" id="ARBA00008663"/>
    </source>
</evidence>
<dbReference type="InterPro" id="IPR015813">
    <property type="entry name" value="Pyrv/PenolPyrv_kinase-like_dom"/>
</dbReference>
<dbReference type="SUPFAM" id="SSF50800">
    <property type="entry name" value="PK beta-barrel domain-like"/>
    <property type="match status" value="1"/>
</dbReference>
<organism evidence="16 17">
    <name type="scientific">Candidatus Saccharimonas aalborgensis</name>
    <dbReference type="NCBI Taxonomy" id="1332188"/>
    <lineage>
        <taxon>Bacteria</taxon>
        <taxon>Candidatus Saccharimonadota</taxon>
        <taxon>Candidatus Saccharimonadia</taxon>
        <taxon>Candidatus Saccharimonadales</taxon>
        <taxon>Candidatus Saccharimonadaceae</taxon>
        <taxon>Candidatus Saccharimonas</taxon>
    </lineage>
</organism>
<dbReference type="InterPro" id="IPR001697">
    <property type="entry name" value="Pyr_Knase"/>
</dbReference>
<dbReference type="NCBIfam" id="NF004491">
    <property type="entry name" value="PRK05826.1"/>
    <property type="match status" value="1"/>
</dbReference>
<dbReference type="Gene3D" id="3.20.20.60">
    <property type="entry name" value="Phosphoenolpyruvate-binding domains"/>
    <property type="match status" value="1"/>
</dbReference>
<dbReference type="Pfam" id="PF00224">
    <property type="entry name" value="PK"/>
    <property type="match status" value="1"/>
</dbReference>
<proteinExistence type="inferred from homology"/>
<dbReference type="UniPathway" id="UPA00109">
    <property type="reaction ID" value="UER00188"/>
</dbReference>
<evidence type="ECO:0000256" key="5">
    <source>
        <dbReference type="ARBA" id="ARBA00022723"/>
    </source>
</evidence>
<keyword evidence="9 13" id="KW-0460">Magnesium</keyword>
<dbReference type="RefSeq" id="WP_015641435.1">
    <property type="nucleotide sequence ID" value="NC_021219.1"/>
</dbReference>
<keyword evidence="8" id="KW-0067">ATP-binding</keyword>
<protein>
    <recommendedName>
        <fullName evidence="3 12">Pyruvate kinase</fullName>
        <ecNumber evidence="3 12">2.7.1.40</ecNumber>
    </recommendedName>
</protein>
<feature type="domain" description="Pyruvate kinase C-terminal" evidence="15">
    <location>
        <begin position="359"/>
        <end position="470"/>
    </location>
</feature>
<dbReference type="GO" id="GO:0000287">
    <property type="term" value="F:magnesium ion binding"/>
    <property type="evidence" value="ECO:0007669"/>
    <property type="project" value="UniProtKB-UniRule"/>
</dbReference>
<evidence type="ECO:0000259" key="15">
    <source>
        <dbReference type="Pfam" id="PF02887"/>
    </source>
</evidence>
<dbReference type="GO" id="GO:0005524">
    <property type="term" value="F:ATP binding"/>
    <property type="evidence" value="ECO:0007669"/>
    <property type="project" value="UniProtKB-KW"/>
</dbReference>
<dbReference type="EC" id="2.7.1.40" evidence="3 12"/>
<evidence type="ECO:0000256" key="10">
    <source>
        <dbReference type="ARBA" id="ARBA00023152"/>
    </source>
</evidence>
<dbReference type="GO" id="GO:0004743">
    <property type="term" value="F:pyruvate kinase activity"/>
    <property type="evidence" value="ECO:0007669"/>
    <property type="project" value="UniProtKB-UniRule"/>
</dbReference>
<dbReference type="InterPro" id="IPR011037">
    <property type="entry name" value="Pyrv_Knase-like_insert_dom_sf"/>
</dbReference>
<keyword evidence="5" id="KW-0479">Metal-binding</keyword>
<dbReference type="PATRIC" id="fig|1332188.3.peg.272"/>
<keyword evidence="11 16" id="KW-0670">Pyruvate</keyword>
<dbReference type="PRINTS" id="PR01050">
    <property type="entry name" value="PYRUVTKNASE"/>
</dbReference>
<comment type="catalytic activity">
    <reaction evidence="13">
        <text>pyruvate + ATP = phosphoenolpyruvate + ADP + H(+)</text>
        <dbReference type="Rhea" id="RHEA:18157"/>
        <dbReference type="ChEBI" id="CHEBI:15361"/>
        <dbReference type="ChEBI" id="CHEBI:15378"/>
        <dbReference type="ChEBI" id="CHEBI:30616"/>
        <dbReference type="ChEBI" id="CHEBI:58702"/>
        <dbReference type="ChEBI" id="CHEBI:456216"/>
        <dbReference type="EC" id="2.7.1.40"/>
    </reaction>
</comment>
<gene>
    <name evidence="16" type="primary">pyk</name>
    <name evidence="16" type="ORF">L336_0276</name>
</gene>
<evidence type="ECO:0000256" key="6">
    <source>
        <dbReference type="ARBA" id="ARBA00022741"/>
    </source>
</evidence>
<keyword evidence="4 13" id="KW-0808">Transferase</keyword>
<dbReference type="STRING" id="1332188.L336_0276"/>
<keyword evidence="17" id="KW-1185">Reference proteome</keyword>
<comment type="pathway">
    <text evidence="1 13">Carbohydrate degradation; glycolysis; pyruvate from D-glyceraldehyde 3-phosphate: step 5/5.</text>
</comment>